<gene>
    <name evidence="9" type="ORF">MMYC01_209563</name>
</gene>
<feature type="transmembrane region" description="Helical" evidence="7">
    <location>
        <begin position="190"/>
        <end position="210"/>
    </location>
</feature>
<evidence type="ECO:0000313" key="10">
    <source>
        <dbReference type="Proteomes" id="UP000078237"/>
    </source>
</evidence>
<feature type="transmembrane region" description="Helical" evidence="7">
    <location>
        <begin position="156"/>
        <end position="178"/>
    </location>
</feature>
<comment type="similarity">
    <text evidence="5">Belongs to the SAT4 family.</text>
</comment>
<evidence type="ECO:0000256" key="7">
    <source>
        <dbReference type="SAM" id="Phobius"/>
    </source>
</evidence>
<dbReference type="AlphaFoldDB" id="A0A175VP91"/>
<feature type="region of interest" description="Disordered" evidence="6">
    <location>
        <begin position="270"/>
        <end position="295"/>
    </location>
</feature>
<evidence type="ECO:0000313" key="9">
    <source>
        <dbReference type="EMBL" id="KXX73336.1"/>
    </source>
</evidence>
<dbReference type="Pfam" id="PF20684">
    <property type="entry name" value="Fung_rhodopsin"/>
    <property type="match status" value="1"/>
</dbReference>
<name>A0A175VP91_9PEZI</name>
<organism evidence="9 10">
    <name type="scientific">Madurella mycetomatis</name>
    <dbReference type="NCBI Taxonomy" id="100816"/>
    <lineage>
        <taxon>Eukaryota</taxon>
        <taxon>Fungi</taxon>
        <taxon>Dikarya</taxon>
        <taxon>Ascomycota</taxon>
        <taxon>Pezizomycotina</taxon>
        <taxon>Sordariomycetes</taxon>
        <taxon>Sordariomycetidae</taxon>
        <taxon>Sordariales</taxon>
        <taxon>Sordariales incertae sedis</taxon>
        <taxon>Madurella</taxon>
    </lineage>
</organism>
<sequence>MSTSPASGMSVGGFLAAGITLSVFTAGIVTVRLAANFHQAGKLHADDLQIRGIPPELDPRPGIRQMAQLVEAQIFLSGFSMWTAKLPVLVLLMRIFGIYRGIRVVAILTIVVLGLVIIAADIYNAVICRPPSLDDDITVFLGYVSTCTDASTLTGYIISPLGIAADIIIFILPIPVILKLQLTLEKKIGLAVVFLIGVVAVIGSAIALKYKVDAASGKATDIELAMVLTLLETAIVIAAGCVPAVKTFWAGFISESAWYTRLTSMLSTSNRTTKRDTSKKSTKRSQGSGQREGSSTEYINEYYKLEGQQSMGKWTNPVVKPLDSLQTRH</sequence>
<evidence type="ECO:0000259" key="8">
    <source>
        <dbReference type="Pfam" id="PF20684"/>
    </source>
</evidence>
<feature type="compositionally biased region" description="Low complexity" evidence="6">
    <location>
        <begin position="284"/>
        <end position="295"/>
    </location>
</feature>
<dbReference type="InterPro" id="IPR049326">
    <property type="entry name" value="Rhodopsin_dom_fungi"/>
</dbReference>
<accession>A0A175VP91</accession>
<evidence type="ECO:0000256" key="2">
    <source>
        <dbReference type="ARBA" id="ARBA00022692"/>
    </source>
</evidence>
<evidence type="ECO:0000256" key="4">
    <source>
        <dbReference type="ARBA" id="ARBA00023136"/>
    </source>
</evidence>
<dbReference type="PANTHER" id="PTHR33048">
    <property type="entry name" value="PTH11-LIKE INTEGRAL MEMBRANE PROTEIN (AFU_ORTHOLOGUE AFUA_5G11245)"/>
    <property type="match status" value="1"/>
</dbReference>
<dbReference type="Proteomes" id="UP000078237">
    <property type="component" value="Unassembled WGS sequence"/>
</dbReference>
<reference evidence="9 10" key="1">
    <citation type="journal article" date="2016" name="Genome Announc.">
        <title>Genome Sequence of Madurella mycetomatis mm55, Isolated from a Human Mycetoma Case in Sudan.</title>
        <authorList>
            <person name="Smit S."/>
            <person name="Derks M.F."/>
            <person name="Bervoets S."/>
            <person name="Fahal A."/>
            <person name="van Leeuwen W."/>
            <person name="van Belkum A."/>
            <person name="van de Sande W.W."/>
        </authorList>
    </citation>
    <scope>NUCLEOTIDE SEQUENCE [LARGE SCALE GENOMIC DNA]</scope>
    <source>
        <strain evidence="10">mm55</strain>
    </source>
</reference>
<feature type="transmembrane region" description="Helical" evidence="7">
    <location>
        <begin position="74"/>
        <end position="92"/>
    </location>
</feature>
<keyword evidence="4 7" id="KW-0472">Membrane</keyword>
<feature type="transmembrane region" description="Helical" evidence="7">
    <location>
        <begin position="104"/>
        <end position="126"/>
    </location>
</feature>
<evidence type="ECO:0000256" key="6">
    <source>
        <dbReference type="SAM" id="MobiDB-lite"/>
    </source>
</evidence>
<dbReference type="PANTHER" id="PTHR33048:SF47">
    <property type="entry name" value="INTEGRAL MEMBRANE PROTEIN-RELATED"/>
    <property type="match status" value="1"/>
</dbReference>
<keyword evidence="2 7" id="KW-0812">Transmembrane</keyword>
<comment type="caution">
    <text evidence="9">The sequence shown here is derived from an EMBL/GenBank/DDBJ whole genome shotgun (WGS) entry which is preliminary data.</text>
</comment>
<feature type="transmembrane region" description="Helical" evidence="7">
    <location>
        <begin position="222"/>
        <end position="245"/>
    </location>
</feature>
<evidence type="ECO:0000256" key="5">
    <source>
        <dbReference type="ARBA" id="ARBA00038359"/>
    </source>
</evidence>
<proteinExistence type="inferred from homology"/>
<comment type="subcellular location">
    <subcellularLocation>
        <location evidence="1">Membrane</location>
        <topology evidence="1">Multi-pass membrane protein</topology>
    </subcellularLocation>
</comment>
<dbReference type="VEuPathDB" id="FungiDB:MMYC01_209563"/>
<evidence type="ECO:0000256" key="3">
    <source>
        <dbReference type="ARBA" id="ARBA00022989"/>
    </source>
</evidence>
<feature type="transmembrane region" description="Helical" evidence="7">
    <location>
        <begin position="12"/>
        <end position="35"/>
    </location>
</feature>
<keyword evidence="10" id="KW-1185">Reference proteome</keyword>
<keyword evidence="3 7" id="KW-1133">Transmembrane helix</keyword>
<dbReference type="EMBL" id="LCTW02000491">
    <property type="protein sequence ID" value="KXX73336.1"/>
    <property type="molecule type" value="Genomic_DNA"/>
</dbReference>
<dbReference type="InterPro" id="IPR052337">
    <property type="entry name" value="SAT4-like"/>
</dbReference>
<dbReference type="OrthoDB" id="444631at2759"/>
<evidence type="ECO:0000256" key="1">
    <source>
        <dbReference type="ARBA" id="ARBA00004141"/>
    </source>
</evidence>
<dbReference type="GO" id="GO:0016020">
    <property type="term" value="C:membrane"/>
    <property type="evidence" value="ECO:0007669"/>
    <property type="project" value="UniProtKB-SubCell"/>
</dbReference>
<dbReference type="STRING" id="100816.A0A175VP91"/>
<feature type="domain" description="Rhodopsin" evidence="8">
    <location>
        <begin position="72"/>
        <end position="248"/>
    </location>
</feature>
<protein>
    <recommendedName>
        <fullName evidence="8">Rhodopsin domain-containing protein</fullName>
    </recommendedName>
</protein>